<dbReference type="EMBL" id="SJPK01000028">
    <property type="protein sequence ID" value="TWT55233.1"/>
    <property type="molecule type" value="Genomic_DNA"/>
</dbReference>
<sequence length="355" mass="40186">MMQVSTRVLVVVCVILGISHSKMALNGFGQDANRLVDYSALAFNPDRWREQNVSFQMVPWSGKHVVLLTTPGDYDPKTMTRIIGRLDAGWQLYLDLVGKAPKPLKQIDNKTTICALPKPGLSCGYGCGYVGFSGIEVAGFYDKDFPSVRRNRDVFPHYYFYEMGRNFYLFGDRHSLFTTGYAVFMRCVCMDTLQCQDEDAATRRIIEGCEEVYAKSDLSFLDAFTNLGSGEKSHRLRDPITSQAIIPSDQPVLYAAAMLKLRRHFGGDEWVENFFQALHECPEVKANDERSAIEQSLNWYVCASIAARRDLTDVFVDRWRMPMTSAQLEITDKTDWTNKNLKAADLVSQLVAALE</sequence>
<dbReference type="AlphaFoldDB" id="A0A5C5WZ74"/>
<reference evidence="1 2" key="1">
    <citation type="submission" date="2019-02" db="EMBL/GenBank/DDBJ databases">
        <title>Deep-cultivation of Planctomycetes and their phenomic and genomic characterization uncovers novel biology.</title>
        <authorList>
            <person name="Wiegand S."/>
            <person name="Jogler M."/>
            <person name="Boedeker C."/>
            <person name="Pinto D."/>
            <person name="Vollmers J."/>
            <person name="Rivas-Marin E."/>
            <person name="Kohn T."/>
            <person name="Peeters S.H."/>
            <person name="Heuer A."/>
            <person name="Rast P."/>
            <person name="Oberbeckmann S."/>
            <person name="Bunk B."/>
            <person name="Jeske O."/>
            <person name="Meyerdierks A."/>
            <person name="Storesund J.E."/>
            <person name="Kallscheuer N."/>
            <person name="Luecker S."/>
            <person name="Lage O.M."/>
            <person name="Pohl T."/>
            <person name="Merkel B.J."/>
            <person name="Hornburger P."/>
            <person name="Mueller R.-W."/>
            <person name="Bruemmer F."/>
            <person name="Labrenz M."/>
            <person name="Spormann A.M."/>
            <person name="Op Den Camp H."/>
            <person name="Overmann J."/>
            <person name="Amann R."/>
            <person name="Jetten M.S.M."/>
            <person name="Mascher T."/>
            <person name="Medema M.H."/>
            <person name="Devos D.P."/>
            <person name="Kaster A.-K."/>
            <person name="Ovreas L."/>
            <person name="Rohde M."/>
            <person name="Galperin M.Y."/>
            <person name="Jogler C."/>
        </authorList>
    </citation>
    <scope>NUCLEOTIDE SEQUENCE [LARGE SCALE GENOMIC DNA]</scope>
    <source>
        <strain evidence="1 2">CA85</strain>
    </source>
</reference>
<evidence type="ECO:0000313" key="2">
    <source>
        <dbReference type="Proteomes" id="UP000318053"/>
    </source>
</evidence>
<proteinExistence type="predicted"/>
<comment type="caution">
    <text evidence="1">The sequence shown here is derived from an EMBL/GenBank/DDBJ whole genome shotgun (WGS) entry which is preliminary data.</text>
</comment>
<protein>
    <submittedName>
        <fullName evidence="1">Uncharacterized protein</fullName>
    </submittedName>
</protein>
<name>A0A5C5WZ74_9BACT</name>
<evidence type="ECO:0000313" key="1">
    <source>
        <dbReference type="EMBL" id="TWT55233.1"/>
    </source>
</evidence>
<keyword evidence="2" id="KW-1185">Reference proteome</keyword>
<dbReference type="InterPro" id="IPR042279">
    <property type="entry name" value="Pep_M60_3"/>
</dbReference>
<accession>A0A5C5WZ74</accession>
<dbReference type="Gene3D" id="1.10.390.30">
    <property type="entry name" value="Peptidase M60, enhancin-like domain 3"/>
    <property type="match status" value="1"/>
</dbReference>
<organism evidence="1 2">
    <name type="scientific">Allorhodopirellula solitaria</name>
    <dbReference type="NCBI Taxonomy" id="2527987"/>
    <lineage>
        <taxon>Bacteria</taxon>
        <taxon>Pseudomonadati</taxon>
        <taxon>Planctomycetota</taxon>
        <taxon>Planctomycetia</taxon>
        <taxon>Pirellulales</taxon>
        <taxon>Pirellulaceae</taxon>
        <taxon>Allorhodopirellula</taxon>
    </lineage>
</organism>
<dbReference type="Proteomes" id="UP000318053">
    <property type="component" value="Unassembled WGS sequence"/>
</dbReference>
<gene>
    <name evidence="1" type="ORF">CA85_49970</name>
</gene>